<sequence length="254" mass="28370">MTAVQDDIGLWIRRYHPAPDSAIRLLCLPHAGGSASFYFPVSRSLSPTVETLAVQYPGRQDRRSEPNIDDLPTLARGILGALDGWLDKPLALFGHSMGATVGFELARMLEQERGVVPAWLFTSGRRAPSMPRDERIHQESDEGFIAELRRLNGTDGNILGDEEMLRMILPAARSDYRAAETYRYVPGAPLSCPVTAFVGNDDPKVTVAEARAWEQHTTAEFDFHQFDGGHFYLTTHQTQLLKIMADQLRSVSFR</sequence>
<comment type="similarity">
    <text evidence="1">Belongs to the thioesterase family.</text>
</comment>
<dbReference type="Gene3D" id="3.40.50.1820">
    <property type="entry name" value="alpha/beta hydrolase"/>
    <property type="match status" value="1"/>
</dbReference>
<evidence type="ECO:0000259" key="2">
    <source>
        <dbReference type="Pfam" id="PF00975"/>
    </source>
</evidence>
<dbReference type="InterPro" id="IPR012223">
    <property type="entry name" value="TEII"/>
</dbReference>
<comment type="caution">
    <text evidence="3">The sequence shown here is derived from an EMBL/GenBank/DDBJ whole genome shotgun (WGS) entry which is preliminary data.</text>
</comment>
<gene>
    <name evidence="3" type="ORF">G5C65_08090</name>
</gene>
<name>A0A6G4WUU4_9ACTN</name>
<evidence type="ECO:0000313" key="3">
    <source>
        <dbReference type="EMBL" id="NGO68314.1"/>
    </source>
</evidence>
<protein>
    <submittedName>
        <fullName evidence="3">Thioesterase</fullName>
    </submittedName>
</protein>
<evidence type="ECO:0000313" key="4">
    <source>
        <dbReference type="Proteomes" id="UP000477722"/>
    </source>
</evidence>
<dbReference type="GO" id="GO:0008610">
    <property type="term" value="P:lipid biosynthetic process"/>
    <property type="evidence" value="ECO:0007669"/>
    <property type="project" value="TreeGrafter"/>
</dbReference>
<organism evidence="3 4">
    <name type="scientific">Streptomyces boncukensis</name>
    <dbReference type="NCBI Taxonomy" id="2711219"/>
    <lineage>
        <taxon>Bacteria</taxon>
        <taxon>Bacillati</taxon>
        <taxon>Actinomycetota</taxon>
        <taxon>Actinomycetes</taxon>
        <taxon>Kitasatosporales</taxon>
        <taxon>Streptomycetaceae</taxon>
        <taxon>Streptomyces</taxon>
    </lineage>
</organism>
<proteinExistence type="inferred from homology"/>
<dbReference type="RefSeq" id="WP_165297966.1">
    <property type="nucleotide sequence ID" value="NZ_JAAKZZ010000053.1"/>
</dbReference>
<dbReference type="EMBL" id="JAAKZZ010000053">
    <property type="protein sequence ID" value="NGO68314.1"/>
    <property type="molecule type" value="Genomic_DNA"/>
</dbReference>
<dbReference type="Pfam" id="PF00975">
    <property type="entry name" value="Thioesterase"/>
    <property type="match status" value="1"/>
</dbReference>
<dbReference type="SUPFAM" id="SSF53474">
    <property type="entry name" value="alpha/beta-Hydrolases"/>
    <property type="match status" value="1"/>
</dbReference>
<dbReference type="InterPro" id="IPR001031">
    <property type="entry name" value="Thioesterase"/>
</dbReference>
<dbReference type="PANTHER" id="PTHR11487">
    <property type="entry name" value="THIOESTERASE"/>
    <property type="match status" value="1"/>
</dbReference>
<feature type="domain" description="Thioesterase" evidence="2">
    <location>
        <begin position="24"/>
        <end position="247"/>
    </location>
</feature>
<keyword evidence="4" id="KW-1185">Reference proteome</keyword>
<accession>A0A6G4WUU4</accession>
<dbReference type="InterPro" id="IPR029058">
    <property type="entry name" value="AB_hydrolase_fold"/>
</dbReference>
<dbReference type="PANTHER" id="PTHR11487:SF0">
    <property type="entry name" value="S-ACYL FATTY ACID SYNTHASE THIOESTERASE, MEDIUM CHAIN"/>
    <property type="match status" value="1"/>
</dbReference>
<dbReference type="Proteomes" id="UP000477722">
    <property type="component" value="Unassembled WGS sequence"/>
</dbReference>
<evidence type="ECO:0000256" key="1">
    <source>
        <dbReference type="ARBA" id="ARBA00007169"/>
    </source>
</evidence>
<dbReference type="AlphaFoldDB" id="A0A6G4WUU4"/>
<reference evidence="3 4" key="1">
    <citation type="submission" date="2020-02" db="EMBL/GenBank/DDBJ databases">
        <title>Whole-genome analyses of novel actinobacteria.</title>
        <authorList>
            <person name="Sahin N."/>
            <person name="Tatar D."/>
        </authorList>
    </citation>
    <scope>NUCLEOTIDE SEQUENCE [LARGE SCALE GENOMIC DNA]</scope>
    <source>
        <strain evidence="3 4">SB3404</strain>
    </source>
</reference>